<dbReference type="InterPro" id="IPR018060">
    <property type="entry name" value="HTH_AraC"/>
</dbReference>
<dbReference type="AlphaFoldDB" id="A0A5D4T290"/>
<dbReference type="PROSITE" id="PS01124">
    <property type="entry name" value="HTH_ARAC_FAMILY_2"/>
    <property type="match status" value="1"/>
</dbReference>
<proteinExistence type="predicted"/>
<dbReference type="GO" id="GO:0000160">
    <property type="term" value="P:phosphorelay signal transduction system"/>
    <property type="evidence" value="ECO:0007669"/>
    <property type="project" value="InterPro"/>
</dbReference>
<dbReference type="InterPro" id="IPR009057">
    <property type="entry name" value="Homeodomain-like_sf"/>
</dbReference>
<protein>
    <submittedName>
        <fullName evidence="7">Helix-turn-helix domain-containing protein</fullName>
    </submittedName>
</protein>
<dbReference type="Proteomes" id="UP000322524">
    <property type="component" value="Unassembled WGS sequence"/>
</dbReference>
<dbReference type="Pfam" id="PF00072">
    <property type="entry name" value="Response_reg"/>
    <property type="match status" value="1"/>
</dbReference>
<dbReference type="PRINTS" id="PR00032">
    <property type="entry name" value="HTHARAC"/>
</dbReference>
<feature type="modified residue" description="4-aspartylphosphate" evidence="4">
    <location>
        <position position="54"/>
    </location>
</feature>
<evidence type="ECO:0000313" key="7">
    <source>
        <dbReference type="EMBL" id="TYS69807.1"/>
    </source>
</evidence>
<evidence type="ECO:0000256" key="2">
    <source>
        <dbReference type="ARBA" id="ARBA00023125"/>
    </source>
</evidence>
<dbReference type="InterPro" id="IPR001789">
    <property type="entry name" value="Sig_transdc_resp-reg_receiver"/>
</dbReference>
<dbReference type="OrthoDB" id="159632at2"/>
<dbReference type="Gene3D" id="3.40.50.2300">
    <property type="match status" value="1"/>
</dbReference>
<dbReference type="CDD" id="cd17536">
    <property type="entry name" value="REC_YesN-like"/>
    <property type="match status" value="1"/>
</dbReference>
<evidence type="ECO:0000256" key="4">
    <source>
        <dbReference type="PROSITE-ProRule" id="PRU00169"/>
    </source>
</evidence>
<dbReference type="Gene3D" id="1.10.10.60">
    <property type="entry name" value="Homeodomain-like"/>
    <property type="match status" value="2"/>
</dbReference>
<evidence type="ECO:0000259" key="5">
    <source>
        <dbReference type="PROSITE" id="PS01124"/>
    </source>
</evidence>
<sequence length="256" mass="30061">MKAIIVDDEKHVRDGLQLLGNWKENGIDIIYEAEDGDEAIMLIKQHRPEIIFTDMAMPKKDGISLLKWIAESDLPSVTIVVSGYDDYTFMRNAITYKSFDYILKPIDPELLNETLERAVKKWKEEALVKRTMGSVSNMETIPVRSTEPVSISSMEKIEEYLRANYQQDITLQEIADRFYLSREHISRKFKQEYHETITDYVTRIRMEKAKELLANPTLKIYEIAYHIGYQNEKYFSKVYKKFFGVTPNEYRSSLVK</sequence>
<dbReference type="RefSeq" id="WP_148987368.1">
    <property type="nucleotide sequence ID" value="NZ_VTEV01000002.1"/>
</dbReference>
<evidence type="ECO:0000259" key="6">
    <source>
        <dbReference type="PROSITE" id="PS50110"/>
    </source>
</evidence>
<dbReference type="SUPFAM" id="SSF46689">
    <property type="entry name" value="Homeodomain-like"/>
    <property type="match status" value="2"/>
</dbReference>
<keyword evidence="4" id="KW-0597">Phosphoprotein</keyword>
<dbReference type="GO" id="GO:0003700">
    <property type="term" value="F:DNA-binding transcription factor activity"/>
    <property type="evidence" value="ECO:0007669"/>
    <property type="project" value="InterPro"/>
</dbReference>
<keyword evidence="1" id="KW-0805">Transcription regulation</keyword>
<dbReference type="InterPro" id="IPR018062">
    <property type="entry name" value="HTH_AraC-typ_CS"/>
</dbReference>
<keyword evidence="2" id="KW-0238">DNA-binding</keyword>
<dbReference type="Pfam" id="PF12833">
    <property type="entry name" value="HTH_18"/>
    <property type="match status" value="1"/>
</dbReference>
<dbReference type="PROSITE" id="PS50110">
    <property type="entry name" value="RESPONSE_REGULATORY"/>
    <property type="match status" value="1"/>
</dbReference>
<organism evidence="7 8">
    <name type="scientific">Sutcliffiella horikoshii</name>
    <dbReference type="NCBI Taxonomy" id="79883"/>
    <lineage>
        <taxon>Bacteria</taxon>
        <taxon>Bacillati</taxon>
        <taxon>Bacillota</taxon>
        <taxon>Bacilli</taxon>
        <taxon>Bacillales</taxon>
        <taxon>Bacillaceae</taxon>
        <taxon>Sutcliffiella</taxon>
    </lineage>
</organism>
<dbReference type="GO" id="GO:0043565">
    <property type="term" value="F:sequence-specific DNA binding"/>
    <property type="evidence" value="ECO:0007669"/>
    <property type="project" value="InterPro"/>
</dbReference>
<feature type="domain" description="Response regulatory" evidence="6">
    <location>
        <begin position="2"/>
        <end position="119"/>
    </location>
</feature>
<dbReference type="EMBL" id="VTEV01000002">
    <property type="protein sequence ID" value="TYS69807.1"/>
    <property type="molecule type" value="Genomic_DNA"/>
</dbReference>
<accession>A0A5D4T290</accession>
<dbReference type="PANTHER" id="PTHR43280:SF10">
    <property type="entry name" value="REGULATORY PROTEIN POCR"/>
    <property type="match status" value="1"/>
</dbReference>
<dbReference type="PROSITE" id="PS00041">
    <property type="entry name" value="HTH_ARAC_FAMILY_1"/>
    <property type="match status" value="1"/>
</dbReference>
<dbReference type="SUPFAM" id="SSF52172">
    <property type="entry name" value="CheY-like"/>
    <property type="match status" value="1"/>
</dbReference>
<dbReference type="SMART" id="SM00342">
    <property type="entry name" value="HTH_ARAC"/>
    <property type="match status" value="1"/>
</dbReference>
<name>A0A5D4T290_9BACI</name>
<dbReference type="PANTHER" id="PTHR43280">
    <property type="entry name" value="ARAC-FAMILY TRANSCRIPTIONAL REGULATOR"/>
    <property type="match status" value="1"/>
</dbReference>
<evidence type="ECO:0000256" key="3">
    <source>
        <dbReference type="ARBA" id="ARBA00023163"/>
    </source>
</evidence>
<comment type="caution">
    <text evidence="7">The sequence shown here is derived from an EMBL/GenBank/DDBJ whole genome shotgun (WGS) entry which is preliminary data.</text>
</comment>
<dbReference type="SMART" id="SM00448">
    <property type="entry name" value="REC"/>
    <property type="match status" value="1"/>
</dbReference>
<evidence type="ECO:0000313" key="8">
    <source>
        <dbReference type="Proteomes" id="UP000322524"/>
    </source>
</evidence>
<keyword evidence="3" id="KW-0804">Transcription</keyword>
<dbReference type="InterPro" id="IPR020449">
    <property type="entry name" value="Tscrpt_reg_AraC-type_HTH"/>
</dbReference>
<feature type="domain" description="HTH araC/xylS-type" evidence="5">
    <location>
        <begin position="155"/>
        <end position="253"/>
    </location>
</feature>
<dbReference type="InterPro" id="IPR011006">
    <property type="entry name" value="CheY-like_superfamily"/>
</dbReference>
<gene>
    <name evidence="7" type="ORF">FZC76_06145</name>
</gene>
<dbReference type="STRING" id="79883.GCA_001636495_01012"/>
<evidence type="ECO:0000256" key="1">
    <source>
        <dbReference type="ARBA" id="ARBA00023015"/>
    </source>
</evidence>
<reference evidence="7 8" key="1">
    <citation type="submission" date="2019-08" db="EMBL/GenBank/DDBJ databases">
        <title>Bacillus genomes from the desert of Cuatro Cienegas, Coahuila.</title>
        <authorList>
            <person name="Olmedo-Alvarez G."/>
        </authorList>
    </citation>
    <scope>NUCLEOTIDE SEQUENCE [LARGE SCALE GENOMIC DNA]</scope>
    <source>
        <strain evidence="7 8">CH28_1T</strain>
    </source>
</reference>